<dbReference type="EMBL" id="UYWW01009008">
    <property type="protein sequence ID" value="VDM16291.1"/>
    <property type="molecule type" value="Genomic_DNA"/>
</dbReference>
<dbReference type="InParanoid" id="A0A3P7E1B1"/>
<dbReference type="Proteomes" id="UP000270924">
    <property type="component" value="Unassembled WGS sequence"/>
</dbReference>
<feature type="region of interest" description="Disordered" evidence="1">
    <location>
        <begin position="1"/>
        <end position="69"/>
    </location>
</feature>
<reference evidence="2 3" key="1">
    <citation type="submission" date="2018-11" db="EMBL/GenBank/DDBJ databases">
        <authorList>
            <consortium name="Pathogen Informatics"/>
        </authorList>
    </citation>
    <scope>NUCLEOTIDE SEQUENCE [LARGE SCALE GENOMIC DNA]</scope>
</reference>
<accession>A0A3P7E1B1</accession>
<feature type="region of interest" description="Disordered" evidence="1">
    <location>
        <begin position="129"/>
        <end position="168"/>
    </location>
</feature>
<name>A0A3P7E1B1_WUCBA</name>
<gene>
    <name evidence="2" type="ORF">WBA_LOCUS9328</name>
</gene>
<keyword evidence="3" id="KW-1185">Reference proteome</keyword>
<feature type="compositionally biased region" description="Polar residues" evidence="1">
    <location>
        <begin position="1"/>
        <end position="17"/>
    </location>
</feature>
<evidence type="ECO:0000313" key="2">
    <source>
        <dbReference type="EMBL" id="VDM16291.1"/>
    </source>
</evidence>
<evidence type="ECO:0000313" key="3">
    <source>
        <dbReference type="Proteomes" id="UP000270924"/>
    </source>
</evidence>
<feature type="compositionally biased region" description="Polar residues" evidence="1">
    <location>
        <begin position="34"/>
        <end position="44"/>
    </location>
</feature>
<evidence type="ECO:0000256" key="1">
    <source>
        <dbReference type="SAM" id="MobiDB-lite"/>
    </source>
</evidence>
<feature type="compositionally biased region" description="Acidic residues" evidence="1">
    <location>
        <begin position="20"/>
        <end position="31"/>
    </location>
</feature>
<organism evidence="2 3">
    <name type="scientific">Wuchereria bancrofti</name>
    <dbReference type="NCBI Taxonomy" id="6293"/>
    <lineage>
        <taxon>Eukaryota</taxon>
        <taxon>Metazoa</taxon>
        <taxon>Ecdysozoa</taxon>
        <taxon>Nematoda</taxon>
        <taxon>Chromadorea</taxon>
        <taxon>Rhabditida</taxon>
        <taxon>Spirurina</taxon>
        <taxon>Spiruromorpha</taxon>
        <taxon>Filarioidea</taxon>
        <taxon>Onchocercidae</taxon>
        <taxon>Wuchereria</taxon>
    </lineage>
</organism>
<protein>
    <submittedName>
        <fullName evidence="2">Uncharacterized protein</fullName>
    </submittedName>
</protein>
<dbReference type="AlphaFoldDB" id="A0A3P7E1B1"/>
<proteinExistence type="predicted"/>
<sequence length="168" mass="18308">MGSSSEMDTSLGDTTATDSSSEENSDEESDESLYGSTHSLNGSLNDEDEQWADDDGHISGNAESSERSNGVLLRIGDREALNIVFDPGTNRRDIRLRMLPLCILEGTKRSKHFGTSSVQALAVDSDSDTEVDVSYNPDDDSANADMHPGSSSIVLNPILRRQRRAERE</sequence>
<feature type="compositionally biased region" description="Acidic residues" evidence="1">
    <location>
        <begin position="129"/>
        <end position="142"/>
    </location>
</feature>